<evidence type="ECO:0000313" key="2">
    <source>
        <dbReference type="Proteomes" id="UP001367508"/>
    </source>
</evidence>
<comment type="caution">
    <text evidence="1">The sequence shown here is derived from an EMBL/GenBank/DDBJ whole genome shotgun (WGS) entry which is preliminary data.</text>
</comment>
<protein>
    <submittedName>
        <fullName evidence="1">Uncharacterized protein</fullName>
    </submittedName>
</protein>
<proteinExistence type="predicted"/>
<name>A0AAN9RDG3_CANGL</name>
<gene>
    <name evidence="1" type="ORF">VNO77_04700</name>
</gene>
<organism evidence="1 2">
    <name type="scientific">Canavalia gladiata</name>
    <name type="common">Sword bean</name>
    <name type="synonym">Dolichos gladiatus</name>
    <dbReference type="NCBI Taxonomy" id="3824"/>
    <lineage>
        <taxon>Eukaryota</taxon>
        <taxon>Viridiplantae</taxon>
        <taxon>Streptophyta</taxon>
        <taxon>Embryophyta</taxon>
        <taxon>Tracheophyta</taxon>
        <taxon>Spermatophyta</taxon>
        <taxon>Magnoliopsida</taxon>
        <taxon>eudicotyledons</taxon>
        <taxon>Gunneridae</taxon>
        <taxon>Pentapetalae</taxon>
        <taxon>rosids</taxon>
        <taxon>fabids</taxon>
        <taxon>Fabales</taxon>
        <taxon>Fabaceae</taxon>
        <taxon>Papilionoideae</taxon>
        <taxon>50 kb inversion clade</taxon>
        <taxon>NPAAA clade</taxon>
        <taxon>indigoferoid/millettioid clade</taxon>
        <taxon>Phaseoleae</taxon>
        <taxon>Canavalia</taxon>
    </lineage>
</organism>
<dbReference type="Proteomes" id="UP001367508">
    <property type="component" value="Unassembled WGS sequence"/>
</dbReference>
<accession>A0AAN9RDG3</accession>
<sequence length="159" mass="17867">MDQNPSLGIQTGWLRLLSSSGVLRFNSVTAFRVKESSRLLLNAKMTEAEWEIWCIHFNQKSSLNETARKELDPVYQENLKGTDCLGLGEQAIKVACTEAMLHCIRSSTCFLDGSWIFDFSNGKESAYFGMGKIHPIKDIYHPALCFLFSPCSSRFGFGP</sequence>
<keyword evidence="2" id="KW-1185">Reference proteome</keyword>
<reference evidence="1 2" key="1">
    <citation type="submission" date="2024-01" db="EMBL/GenBank/DDBJ databases">
        <title>The genomes of 5 underutilized Papilionoideae crops provide insights into root nodulation and disease resistanc.</title>
        <authorList>
            <person name="Jiang F."/>
        </authorList>
    </citation>
    <scope>NUCLEOTIDE SEQUENCE [LARGE SCALE GENOMIC DNA]</scope>
    <source>
        <strain evidence="1">LVBAO_FW01</strain>
        <tissue evidence="1">Leaves</tissue>
    </source>
</reference>
<evidence type="ECO:0000313" key="1">
    <source>
        <dbReference type="EMBL" id="KAK7362583.1"/>
    </source>
</evidence>
<dbReference type="EMBL" id="JAYMYQ010000001">
    <property type="protein sequence ID" value="KAK7362583.1"/>
    <property type="molecule type" value="Genomic_DNA"/>
</dbReference>
<dbReference type="AlphaFoldDB" id="A0AAN9RDG3"/>